<feature type="compositionally biased region" description="Low complexity" evidence="6">
    <location>
        <begin position="164"/>
        <end position="176"/>
    </location>
</feature>
<dbReference type="InterPro" id="IPR045257">
    <property type="entry name" value="E2/Pdx1"/>
</dbReference>
<protein>
    <recommendedName>
        <fullName evidence="4">Dihydrolipoamide acetyltransferase component of pyruvate dehydrogenase complex</fullName>
        <ecNumber evidence="4">2.3.1.-</ecNumber>
    </recommendedName>
</protein>
<keyword evidence="4" id="KW-0808">Transferase</keyword>
<dbReference type="eggNOG" id="KOG0557">
    <property type="taxonomic scope" value="Eukaryota"/>
</dbReference>
<dbReference type="SUPFAM" id="SSF52777">
    <property type="entry name" value="CoA-dependent acyltransferases"/>
    <property type="match status" value="1"/>
</dbReference>
<dbReference type="SUPFAM" id="SSF47005">
    <property type="entry name" value="Peripheral subunit-binding domain of 2-oxo acid dehydrogenase complex"/>
    <property type="match status" value="1"/>
</dbReference>
<dbReference type="InterPro" id="IPR011053">
    <property type="entry name" value="Single_hybrid_motif"/>
</dbReference>
<comment type="similarity">
    <text evidence="1 4">Belongs to the 2-oxoacid dehydrogenase family.</text>
</comment>
<evidence type="ECO:0000256" key="5">
    <source>
        <dbReference type="SAM" id="Coils"/>
    </source>
</evidence>
<keyword evidence="4" id="KW-0012">Acyltransferase</keyword>
<evidence type="ECO:0000256" key="4">
    <source>
        <dbReference type="RuleBase" id="RU003423"/>
    </source>
</evidence>
<dbReference type="Gramene" id="OPUNC12G04810.1">
    <property type="protein sequence ID" value="OPUNC12G04810.1"/>
    <property type="gene ID" value="OPUNC12G04810"/>
</dbReference>
<feature type="transmembrane region" description="Helical" evidence="7">
    <location>
        <begin position="833"/>
        <end position="854"/>
    </location>
</feature>
<keyword evidence="7" id="KW-0472">Membrane</keyword>
<dbReference type="Gene3D" id="4.10.320.10">
    <property type="entry name" value="E3-binding domain"/>
    <property type="match status" value="1"/>
</dbReference>
<dbReference type="AlphaFoldDB" id="A0A0E0MKB9"/>
<dbReference type="GO" id="GO:0009534">
    <property type="term" value="C:chloroplast thylakoid"/>
    <property type="evidence" value="ECO:0007669"/>
    <property type="project" value="TreeGrafter"/>
</dbReference>
<dbReference type="CDD" id="cd06849">
    <property type="entry name" value="lipoyl_domain"/>
    <property type="match status" value="1"/>
</dbReference>
<dbReference type="Gene3D" id="3.30.559.10">
    <property type="entry name" value="Chloramphenicol acetyltransferase-like domain"/>
    <property type="match status" value="1"/>
</dbReference>
<dbReference type="STRING" id="4537.A0A0E0MKB9"/>
<evidence type="ECO:0000259" key="8">
    <source>
        <dbReference type="PROSITE" id="PS50968"/>
    </source>
</evidence>
<dbReference type="PROSITE" id="PS00189">
    <property type="entry name" value="LIPOYL"/>
    <property type="match status" value="1"/>
</dbReference>
<dbReference type="PANTHER" id="PTHR23151:SF75">
    <property type="entry name" value="DIHYDROLIPOYLLYSINE-RESIDUE ACETYLTRANSFERASE COMPONENT 5 OF PYRUVATE DEHYDROGENASE COMPLEX, CHLOROPLASTIC"/>
    <property type="match status" value="1"/>
</dbReference>
<dbReference type="Gene3D" id="2.40.50.100">
    <property type="match status" value="1"/>
</dbReference>
<proteinExistence type="inferred from homology"/>
<evidence type="ECO:0000256" key="3">
    <source>
        <dbReference type="ARBA" id="ARBA00022946"/>
    </source>
</evidence>
<evidence type="ECO:0000259" key="9">
    <source>
        <dbReference type="PROSITE" id="PS51826"/>
    </source>
</evidence>
<dbReference type="PANTHER" id="PTHR23151">
    <property type="entry name" value="DIHYDROLIPOAMIDE ACETYL/SUCCINYL-TRANSFERASE-RELATED"/>
    <property type="match status" value="1"/>
</dbReference>
<dbReference type="Pfam" id="PF00364">
    <property type="entry name" value="Biotin_lipoyl"/>
    <property type="match status" value="1"/>
</dbReference>
<feature type="coiled-coil region" evidence="5">
    <location>
        <begin position="612"/>
        <end position="667"/>
    </location>
</feature>
<dbReference type="PROSITE" id="PS50968">
    <property type="entry name" value="BIOTINYL_LIPOYL"/>
    <property type="match status" value="1"/>
</dbReference>
<dbReference type="OMA" id="NQMQRSH"/>
<dbReference type="GO" id="GO:0045254">
    <property type="term" value="C:pyruvate dehydrogenase complex"/>
    <property type="evidence" value="ECO:0007669"/>
    <property type="project" value="InterPro"/>
</dbReference>
<reference evidence="10" key="2">
    <citation type="submission" date="2018-05" db="EMBL/GenBank/DDBJ databases">
        <title>OpunRS2 (Oryza punctata Reference Sequence Version 2).</title>
        <authorList>
            <person name="Zhang J."/>
            <person name="Kudrna D."/>
            <person name="Lee S."/>
            <person name="Talag J."/>
            <person name="Welchert J."/>
            <person name="Wing R.A."/>
        </authorList>
    </citation>
    <scope>NUCLEOTIDE SEQUENCE [LARGE SCALE GENOMIC DNA]</scope>
</reference>
<dbReference type="GO" id="GO:0050734">
    <property type="term" value="F:hydroxycinnamoyltransferase activity"/>
    <property type="evidence" value="ECO:0007669"/>
    <property type="project" value="UniProtKB-ARBA"/>
</dbReference>
<dbReference type="GO" id="GO:0006086">
    <property type="term" value="P:pyruvate decarboxylation to acetyl-CoA"/>
    <property type="evidence" value="ECO:0007669"/>
    <property type="project" value="InterPro"/>
</dbReference>
<keyword evidence="2 4" id="KW-0450">Lipoyl</keyword>
<evidence type="ECO:0000256" key="6">
    <source>
        <dbReference type="SAM" id="MobiDB-lite"/>
    </source>
</evidence>
<dbReference type="InterPro" id="IPR004167">
    <property type="entry name" value="PSBD"/>
</dbReference>
<dbReference type="GO" id="GO:0004742">
    <property type="term" value="F:dihydrolipoyllysine-residue acetyltransferase activity"/>
    <property type="evidence" value="ECO:0007669"/>
    <property type="project" value="TreeGrafter"/>
</dbReference>
<dbReference type="Pfam" id="PF00198">
    <property type="entry name" value="2-oxoacid_dh"/>
    <property type="match status" value="1"/>
</dbReference>
<evidence type="ECO:0000256" key="7">
    <source>
        <dbReference type="SAM" id="Phobius"/>
    </source>
</evidence>
<evidence type="ECO:0000256" key="2">
    <source>
        <dbReference type="ARBA" id="ARBA00022823"/>
    </source>
</evidence>
<feature type="compositionally biased region" description="Pro residues" evidence="6">
    <location>
        <begin position="142"/>
        <end position="163"/>
    </location>
</feature>
<dbReference type="SUPFAM" id="SSF51230">
    <property type="entry name" value="Single hybrid motif"/>
    <property type="match status" value="1"/>
</dbReference>
<feature type="domain" description="Lipoyl-binding" evidence="8">
    <location>
        <begin position="45"/>
        <end position="120"/>
    </location>
</feature>
<dbReference type="Proteomes" id="UP000026962">
    <property type="component" value="Chromosome 12"/>
</dbReference>
<comment type="cofactor">
    <cofactor evidence="4">
        <name>(R)-lipoate</name>
        <dbReference type="ChEBI" id="CHEBI:83088"/>
    </cofactor>
</comment>
<keyword evidence="11" id="KW-1185">Reference proteome</keyword>
<feature type="compositionally biased region" description="Acidic residues" evidence="6">
    <location>
        <begin position="937"/>
        <end position="946"/>
    </location>
</feature>
<evidence type="ECO:0000313" key="11">
    <source>
        <dbReference type="Proteomes" id="UP000026962"/>
    </source>
</evidence>
<keyword evidence="5" id="KW-0175">Coiled coil</keyword>
<dbReference type="HOGENOM" id="CLU_013040_0_0_1"/>
<dbReference type="EC" id="2.3.1.-" evidence="4"/>
<reference evidence="10" key="1">
    <citation type="submission" date="2015-04" db="UniProtKB">
        <authorList>
            <consortium name="EnsemblPlants"/>
        </authorList>
    </citation>
    <scope>IDENTIFICATION</scope>
</reference>
<dbReference type="PROSITE" id="PS51826">
    <property type="entry name" value="PSBD"/>
    <property type="match status" value="1"/>
</dbReference>
<feature type="transmembrane region" description="Helical" evidence="7">
    <location>
        <begin position="798"/>
        <end position="821"/>
    </location>
</feature>
<keyword evidence="7" id="KW-0812">Transmembrane</keyword>
<feature type="region of interest" description="Disordered" evidence="6">
    <location>
        <begin position="878"/>
        <end position="950"/>
    </location>
</feature>
<accession>A0A0E0MKB9</accession>
<keyword evidence="7" id="KW-1133">Transmembrane helix</keyword>
<feature type="region of interest" description="Disordered" evidence="6">
    <location>
        <begin position="127"/>
        <end position="179"/>
    </location>
</feature>
<dbReference type="GO" id="GO:0009941">
    <property type="term" value="C:chloroplast envelope"/>
    <property type="evidence" value="ECO:0007669"/>
    <property type="project" value="TreeGrafter"/>
</dbReference>
<name>A0A0E0MKB9_ORYPU</name>
<evidence type="ECO:0000256" key="1">
    <source>
        <dbReference type="ARBA" id="ARBA00007317"/>
    </source>
</evidence>
<organism evidence="10">
    <name type="scientific">Oryza punctata</name>
    <name type="common">Red rice</name>
    <dbReference type="NCBI Taxonomy" id="4537"/>
    <lineage>
        <taxon>Eukaryota</taxon>
        <taxon>Viridiplantae</taxon>
        <taxon>Streptophyta</taxon>
        <taxon>Embryophyta</taxon>
        <taxon>Tracheophyta</taxon>
        <taxon>Spermatophyta</taxon>
        <taxon>Magnoliopsida</taxon>
        <taxon>Liliopsida</taxon>
        <taxon>Poales</taxon>
        <taxon>Poaceae</taxon>
        <taxon>BOP clade</taxon>
        <taxon>Oryzoideae</taxon>
        <taxon>Oryzeae</taxon>
        <taxon>Oryzinae</taxon>
        <taxon>Oryza</taxon>
    </lineage>
</organism>
<dbReference type="Pfam" id="PF02817">
    <property type="entry name" value="E3_binding"/>
    <property type="match status" value="1"/>
</dbReference>
<dbReference type="InterPro" id="IPR000089">
    <property type="entry name" value="Biotin_lipoyl"/>
</dbReference>
<dbReference type="InterPro" id="IPR036625">
    <property type="entry name" value="E3-bd_dom_sf"/>
</dbReference>
<dbReference type="InterPro" id="IPR001078">
    <property type="entry name" value="2-oxoacid_DH_actylTfrase"/>
</dbReference>
<dbReference type="InterPro" id="IPR003016">
    <property type="entry name" value="2-oxoA_DH_lipoyl-BS"/>
</dbReference>
<feature type="compositionally biased region" description="Low complexity" evidence="6">
    <location>
        <begin position="127"/>
        <end position="141"/>
    </location>
</feature>
<evidence type="ECO:0000313" key="10">
    <source>
        <dbReference type="EnsemblPlants" id="OPUNC12G04810.1"/>
    </source>
</evidence>
<dbReference type="InterPro" id="IPR023213">
    <property type="entry name" value="CAT-like_dom_sf"/>
</dbReference>
<dbReference type="EnsemblPlants" id="OPUNC12G04810.1">
    <property type="protein sequence ID" value="OPUNC12G04810.1"/>
    <property type="gene ID" value="OPUNC12G04810"/>
</dbReference>
<keyword evidence="3" id="KW-0809">Transit peptide</keyword>
<dbReference type="FunFam" id="2.40.50.100:FF:000010">
    <property type="entry name" value="Acetyltransferase component of pyruvate dehydrogenase complex"/>
    <property type="match status" value="1"/>
</dbReference>
<feature type="domain" description="Peripheral subunit-binding (PSBD)" evidence="9">
    <location>
        <begin position="184"/>
        <end position="221"/>
    </location>
</feature>
<sequence>MATAPAPLSLSAAATTVPARLRVGRAAAVAPPRRRTRMVVVRAKIREIFMPALSSTMTEGKIVSWTAAEGDRLAKGDPVVVVESDKADMDVETFHDGFLAAVLVPAGESAPVGSAIALLAESEEEIPAAQSKAASLSSSSSSPPPPPPQEATPPPSPPPPPAPVAAVSAPTAPSPATQGGLRVVASPYARKLAKDLNVDLFSITGSGPGGRIVAKDVEAAAAAPKKATPVAAARPDVPLGSTVPFTTMQAAVSKNMVESLAMPTFRVGYTFTTDALDALYKKAGIKPKGVTMSALLAKATAMALVQHPVINSSCRDGKSFTYNSSINIAVAVAIDGGLITPVLPDADKLDIYSLSRKWKELVDKARAKQLQPHEYNSDSYGALAILNIGEFRVLHGAWEHLSFKPTKIHDMPLREGQAVQCTASHGAIMAVGSSQPTLVGTKDGRIGIKNQMQRSHPSLHGGAMAATAASSDRARAEVDTSSAFRSVKEAVAVFGERILVGENHFRRNGGGDRRAGRQGSTRSNTMAIAASFAKLEGGDGVRVSSHSKTNAIGGANAKLEESSRKLPVSSDAAPAMYLIPSSPPFFASSPSLANDDDVSASAASDAMVMGSIRKVEEEAARARQEVVQLKRRLAETELAMATLSAKLHRALSKLAHMEADRAAAERARIQRRDGRDMALAVWTASGGDRRRGVAAAAAHTATARRQPLGQLLRLGEADDVGAGGEVVIGGQRRSAAAAPTRKLQKEKPIVPLIVPLINGIIFSRKKRIKDKESFVCDCQRQAADQAGRPAGSAASACVWAVAAVLLLAVLAGGGCLVLYLALPPADVPHWLPIAGLALVALPWAFWIATCAYRFCCCCCCCSSSSSPEQANAAAAGHVERQPSSSTRPAAVAPLPSGTNLKSAVRSPMGSHSHSGTRRVHFGDSTVLGEKGAGEPAVVEEEEEEECSSATTEALPIFYLTDSGFL</sequence>